<organism evidence="2 3">
    <name type="scientific">Deinococcus ruber</name>
    <dbReference type="NCBI Taxonomy" id="1848197"/>
    <lineage>
        <taxon>Bacteria</taxon>
        <taxon>Thermotogati</taxon>
        <taxon>Deinococcota</taxon>
        <taxon>Deinococci</taxon>
        <taxon>Deinococcales</taxon>
        <taxon>Deinococcaceae</taxon>
        <taxon>Deinococcus</taxon>
    </lineage>
</organism>
<reference evidence="2" key="1">
    <citation type="journal article" date="2014" name="Int. J. Syst. Evol. Microbiol.">
        <title>Complete genome sequence of Corynebacterium casei LMG S-19264T (=DSM 44701T), isolated from a smear-ripened cheese.</title>
        <authorList>
            <consortium name="US DOE Joint Genome Institute (JGI-PGF)"/>
            <person name="Walter F."/>
            <person name="Albersmeier A."/>
            <person name="Kalinowski J."/>
            <person name="Ruckert C."/>
        </authorList>
    </citation>
    <scope>NUCLEOTIDE SEQUENCE</scope>
    <source>
        <strain evidence="2">JCM 31311</strain>
    </source>
</reference>
<accession>A0A918C1L8</accession>
<dbReference type="AlphaFoldDB" id="A0A918C1L8"/>
<gene>
    <name evidence="2" type="ORF">GCM10008957_11040</name>
</gene>
<dbReference type="RefSeq" id="WP_189088525.1">
    <property type="nucleotide sequence ID" value="NZ_BMQL01000004.1"/>
</dbReference>
<comment type="caution">
    <text evidence="2">The sequence shown here is derived from an EMBL/GenBank/DDBJ whole genome shotgun (WGS) entry which is preliminary data.</text>
</comment>
<dbReference type="EMBL" id="BMQL01000004">
    <property type="protein sequence ID" value="GGR00117.1"/>
    <property type="molecule type" value="Genomic_DNA"/>
</dbReference>
<feature type="compositionally biased region" description="Acidic residues" evidence="1">
    <location>
        <begin position="38"/>
        <end position="47"/>
    </location>
</feature>
<proteinExistence type="predicted"/>
<evidence type="ECO:0000313" key="2">
    <source>
        <dbReference type="EMBL" id="GGR00117.1"/>
    </source>
</evidence>
<protein>
    <submittedName>
        <fullName evidence="2">Uncharacterized protein</fullName>
    </submittedName>
</protein>
<evidence type="ECO:0000313" key="3">
    <source>
        <dbReference type="Proteomes" id="UP000603865"/>
    </source>
</evidence>
<feature type="region of interest" description="Disordered" evidence="1">
    <location>
        <begin position="20"/>
        <end position="57"/>
    </location>
</feature>
<dbReference type="Proteomes" id="UP000603865">
    <property type="component" value="Unassembled WGS sequence"/>
</dbReference>
<keyword evidence="3" id="KW-1185">Reference proteome</keyword>
<reference evidence="2" key="2">
    <citation type="submission" date="2020-09" db="EMBL/GenBank/DDBJ databases">
        <authorList>
            <person name="Sun Q."/>
            <person name="Ohkuma M."/>
        </authorList>
    </citation>
    <scope>NUCLEOTIDE SEQUENCE</scope>
    <source>
        <strain evidence="2">JCM 31311</strain>
    </source>
</reference>
<feature type="compositionally biased region" description="Basic and acidic residues" evidence="1">
    <location>
        <begin position="20"/>
        <end position="30"/>
    </location>
</feature>
<name>A0A918C1L8_9DEIO</name>
<sequence length="57" mass="6557">MSESEAPRHTCRSCWGTFTRDDRDGPRECHGGSSCPFDEPDNWETYEPDVSTAWDMD</sequence>
<evidence type="ECO:0000256" key="1">
    <source>
        <dbReference type="SAM" id="MobiDB-lite"/>
    </source>
</evidence>